<organism evidence="5">
    <name type="scientific">Laccaria bicolor (strain S238N-H82 / ATCC MYA-4686)</name>
    <name type="common">Bicoloured deceiver</name>
    <name type="synonym">Laccaria laccata var. bicolor</name>
    <dbReference type="NCBI Taxonomy" id="486041"/>
    <lineage>
        <taxon>Eukaryota</taxon>
        <taxon>Fungi</taxon>
        <taxon>Dikarya</taxon>
        <taxon>Basidiomycota</taxon>
        <taxon>Agaricomycotina</taxon>
        <taxon>Agaricomycetes</taxon>
        <taxon>Agaricomycetidae</taxon>
        <taxon>Agaricales</taxon>
        <taxon>Agaricineae</taxon>
        <taxon>Hydnangiaceae</taxon>
        <taxon>Laccaria</taxon>
    </lineage>
</organism>
<name>B0D2A4_LACBS</name>
<feature type="transmembrane region" description="Helical" evidence="2">
    <location>
        <begin position="58"/>
        <end position="78"/>
    </location>
</feature>
<dbReference type="CDD" id="cd04301">
    <property type="entry name" value="NAT_SF"/>
    <property type="match status" value="1"/>
</dbReference>
<sequence>MNGHEKTRSDACKVLQNGTKIRVRPYRKKDTDRIRSLYKFTMTEARGSPHKVILRSQFTTTSAFVMYALFVAGLVLSLDPATQKLGAILCLLLVMVFVGSRLFMHYMFSHYVRKIYGGDLANISDVYGMKPAAEDEEDLVSTGPYGFWVAEAFSEESDYCEIVGYVGLNFNTNKGPGSGKDHTTSEVRRMVVSDTHRRLGIGAALLHTVIAHAKEQGLSSVFLTTTCFQIPAMRMYEKLGFVVQWKKFPMWFIPTFSFWVVEMKLDLTKV</sequence>
<gene>
    <name evidence="4" type="ORF">LACBIDRAFT_293252</name>
</gene>
<reference evidence="4 5" key="1">
    <citation type="journal article" date="2008" name="Nature">
        <title>The genome of Laccaria bicolor provides insights into mycorrhizal symbiosis.</title>
        <authorList>
            <person name="Martin F."/>
            <person name="Aerts A."/>
            <person name="Ahren D."/>
            <person name="Brun A."/>
            <person name="Danchin E.G.J."/>
            <person name="Duchaussoy F."/>
            <person name="Gibon J."/>
            <person name="Kohler A."/>
            <person name="Lindquist E."/>
            <person name="Pereda V."/>
            <person name="Salamov A."/>
            <person name="Shapiro H.J."/>
            <person name="Wuyts J."/>
            <person name="Blaudez D."/>
            <person name="Buee M."/>
            <person name="Brokstein P."/>
            <person name="Canbaeck B."/>
            <person name="Cohen D."/>
            <person name="Courty P.E."/>
            <person name="Coutinho P.M."/>
            <person name="Delaruelle C."/>
            <person name="Detter J.C."/>
            <person name="Deveau A."/>
            <person name="DiFazio S."/>
            <person name="Duplessis S."/>
            <person name="Fraissinet-Tachet L."/>
            <person name="Lucic E."/>
            <person name="Frey-Klett P."/>
            <person name="Fourrey C."/>
            <person name="Feussner I."/>
            <person name="Gay G."/>
            <person name="Grimwood J."/>
            <person name="Hoegger P.J."/>
            <person name="Jain P."/>
            <person name="Kilaru S."/>
            <person name="Labbe J."/>
            <person name="Lin Y.C."/>
            <person name="Legue V."/>
            <person name="Le Tacon F."/>
            <person name="Marmeisse R."/>
            <person name="Melayah D."/>
            <person name="Montanini B."/>
            <person name="Muratet M."/>
            <person name="Nehls U."/>
            <person name="Niculita-Hirzel H."/>
            <person name="Oudot-Le Secq M.P."/>
            <person name="Peter M."/>
            <person name="Quesneville H."/>
            <person name="Rajashekar B."/>
            <person name="Reich M."/>
            <person name="Rouhier N."/>
            <person name="Schmutz J."/>
            <person name="Yin T."/>
            <person name="Chalot M."/>
            <person name="Henrissat B."/>
            <person name="Kuees U."/>
            <person name="Lucas S."/>
            <person name="Van de Peer Y."/>
            <person name="Podila G.K."/>
            <person name="Polle A."/>
            <person name="Pukkila P.J."/>
            <person name="Richardson P.M."/>
            <person name="Rouze P."/>
            <person name="Sanders I.R."/>
            <person name="Stajich J.E."/>
            <person name="Tunlid A."/>
            <person name="Tuskan G."/>
            <person name="Grigoriev I.V."/>
        </authorList>
    </citation>
    <scope>NUCLEOTIDE SEQUENCE [LARGE SCALE GENOMIC DNA]</scope>
    <source>
        <strain evidence="5">S238N-H82 / ATCC MYA-4686</strain>
    </source>
</reference>
<dbReference type="PANTHER" id="PTHR13947">
    <property type="entry name" value="GNAT FAMILY N-ACETYLTRANSFERASE"/>
    <property type="match status" value="1"/>
</dbReference>
<dbReference type="SUPFAM" id="SSF55729">
    <property type="entry name" value="Acyl-CoA N-acyltransferases (Nat)"/>
    <property type="match status" value="1"/>
</dbReference>
<keyword evidence="1" id="KW-0808">Transferase</keyword>
<evidence type="ECO:0000256" key="1">
    <source>
        <dbReference type="ARBA" id="ARBA00022679"/>
    </source>
</evidence>
<protein>
    <submittedName>
        <fullName evidence="4">Predicted protein</fullName>
    </submittedName>
</protein>
<proteinExistence type="predicted"/>
<dbReference type="GeneID" id="6073675"/>
<dbReference type="PANTHER" id="PTHR13947:SF37">
    <property type="entry name" value="LD18367P"/>
    <property type="match status" value="1"/>
</dbReference>
<dbReference type="Proteomes" id="UP000001194">
    <property type="component" value="Unassembled WGS sequence"/>
</dbReference>
<keyword evidence="2" id="KW-1133">Transmembrane helix</keyword>
<keyword evidence="5" id="KW-1185">Reference proteome</keyword>
<dbReference type="Pfam" id="PF00583">
    <property type="entry name" value="Acetyltransf_1"/>
    <property type="match status" value="1"/>
</dbReference>
<dbReference type="OrthoDB" id="41532at2759"/>
<keyword evidence="2" id="KW-0472">Membrane</keyword>
<dbReference type="STRING" id="486041.B0D2A4"/>
<dbReference type="RefSeq" id="XP_001878370.1">
    <property type="nucleotide sequence ID" value="XM_001878335.1"/>
</dbReference>
<evidence type="ECO:0000259" key="3">
    <source>
        <dbReference type="PROSITE" id="PS51186"/>
    </source>
</evidence>
<keyword evidence="2" id="KW-0812">Transmembrane</keyword>
<evidence type="ECO:0000256" key="2">
    <source>
        <dbReference type="SAM" id="Phobius"/>
    </source>
</evidence>
<evidence type="ECO:0000313" key="4">
    <source>
        <dbReference type="EMBL" id="EDR11069.1"/>
    </source>
</evidence>
<dbReference type="HOGENOM" id="CLU_083059_0_0_1"/>
<evidence type="ECO:0000313" key="5">
    <source>
        <dbReference type="Proteomes" id="UP000001194"/>
    </source>
</evidence>
<accession>B0D2A4</accession>
<dbReference type="AlphaFoldDB" id="B0D2A4"/>
<dbReference type="InterPro" id="IPR000182">
    <property type="entry name" value="GNAT_dom"/>
</dbReference>
<dbReference type="Gene3D" id="3.40.630.30">
    <property type="match status" value="1"/>
</dbReference>
<dbReference type="EMBL" id="DS547096">
    <property type="protein sequence ID" value="EDR11069.1"/>
    <property type="molecule type" value="Genomic_DNA"/>
</dbReference>
<feature type="domain" description="N-acetyltransferase" evidence="3">
    <location>
        <begin position="124"/>
        <end position="268"/>
    </location>
</feature>
<dbReference type="PROSITE" id="PS51186">
    <property type="entry name" value="GNAT"/>
    <property type="match status" value="1"/>
</dbReference>
<dbReference type="InterPro" id="IPR050769">
    <property type="entry name" value="NAT_camello-type"/>
</dbReference>
<dbReference type="KEGG" id="lbc:LACBIDRAFT_293252"/>
<feature type="transmembrane region" description="Helical" evidence="2">
    <location>
        <begin position="84"/>
        <end position="104"/>
    </location>
</feature>
<dbReference type="InterPro" id="IPR016181">
    <property type="entry name" value="Acyl_CoA_acyltransferase"/>
</dbReference>
<dbReference type="GO" id="GO:0008080">
    <property type="term" value="F:N-acetyltransferase activity"/>
    <property type="evidence" value="ECO:0007669"/>
    <property type="project" value="InterPro"/>
</dbReference>
<dbReference type="InParanoid" id="B0D2A4"/>